<dbReference type="Pfam" id="PF02678">
    <property type="entry name" value="Pirin"/>
    <property type="match status" value="1"/>
</dbReference>
<dbReference type="InterPro" id="IPR014710">
    <property type="entry name" value="RmlC-like_jellyroll"/>
</dbReference>
<dbReference type="InterPro" id="IPR053186">
    <property type="entry name" value="QDO-related"/>
</dbReference>
<dbReference type="PANTHER" id="PTHR43594">
    <property type="entry name" value="QUERCETIN 2,3-DIOXYGENASE"/>
    <property type="match status" value="1"/>
</dbReference>
<reference evidence="5 6" key="1">
    <citation type="submission" date="2022-04" db="EMBL/GenBank/DDBJ databases">
        <title>Spirosoma sp. strain RP8 genome sequencing and assembly.</title>
        <authorList>
            <person name="Jung Y."/>
        </authorList>
    </citation>
    <scope>NUCLEOTIDE SEQUENCE [LARGE SCALE GENOMIC DNA]</scope>
    <source>
        <strain evidence="5 6">RP8</strain>
    </source>
</reference>
<dbReference type="CDD" id="cd02909">
    <property type="entry name" value="cupin_pirin_N"/>
    <property type="match status" value="1"/>
</dbReference>
<dbReference type="InterPro" id="IPR012093">
    <property type="entry name" value="Pirin"/>
</dbReference>
<protein>
    <submittedName>
        <fullName evidence="5">Pirin family protein</fullName>
    </submittedName>
</protein>
<proteinExistence type="inferred from homology"/>
<feature type="domain" description="Pirin C-terminal" evidence="4">
    <location>
        <begin position="184"/>
        <end position="280"/>
    </location>
</feature>
<evidence type="ECO:0000256" key="2">
    <source>
        <dbReference type="RuleBase" id="RU003457"/>
    </source>
</evidence>
<sequence length="283" mass="31381">MLTVRKIHPAVYSPISDLITYRALPTRSIEYVDPFLFLNHHGPQVYEPNNNGLPFGPHPHRGMETVTFILDGDIAHRDSSGHESVINAGGVQWMTAGSGLIHAEVSSDQFMEEGGKLEILQLWLNLPASLKMTKPFYKGLQKEAIPSLRLDDGKVIVNLVAGDWDGHQAAFDSHIGIQLNTIYFQPGGTVTLTVPNDHNIFFYVIKGRLNANGTVINALHLAEFDHDSSELVVTAAEDSILLFGHAKPLNEPVVSQGPFVMNTQQQIMEAYDDYRKGKFGSWH</sequence>
<dbReference type="CDD" id="cd02247">
    <property type="entry name" value="cupin_pirin_C"/>
    <property type="match status" value="1"/>
</dbReference>
<accession>A0ABT0HDT4</accession>
<name>A0ABT0HDT4_9BACT</name>
<dbReference type="InterPro" id="IPR008778">
    <property type="entry name" value="Pirin_C_dom"/>
</dbReference>
<keyword evidence="6" id="KW-1185">Reference proteome</keyword>
<dbReference type="SUPFAM" id="SSF51182">
    <property type="entry name" value="RmlC-like cupins"/>
    <property type="match status" value="1"/>
</dbReference>
<evidence type="ECO:0000256" key="1">
    <source>
        <dbReference type="ARBA" id="ARBA00008416"/>
    </source>
</evidence>
<dbReference type="RefSeq" id="WP_248475190.1">
    <property type="nucleotide sequence ID" value="NZ_JALPRF010000001.1"/>
</dbReference>
<organism evidence="5 6">
    <name type="scientific">Spirosoma liriopis</name>
    <dbReference type="NCBI Taxonomy" id="2937440"/>
    <lineage>
        <taxon>Bacteria</taxon>
        <taxon>Pseudomonadati</taxon>
        <taxon>Bacteroidota</taxon>
        <taxon>Cytophagia</taxon>
        <taxon>Cytophagales</taxon>
        <taxon>Cytophagaceae</taxon>
        <taxon>Spirosoma</taxon>
    </lineage>
</organism>
<evidence type="ECO:0000313" key="5">
    <source>
        <dbReference type="EMBL" id="MCK8490326.1"/>
    </source>
</evidence>
<comment type="similarity">
    <text evidence="1 2">Belongs to the pirin family.</text>
</comment>
<dbReference type="Gene3D" id="2.60.120.10">
    <property type="entry name" value="Jelly Rolls"/>
    <property type="match status" value="2"/>
</dbReference>
<dbReference type="PIRSF" id="PIRSF006232">
    <property type="entry name" value="Pirin"/>
    <property type="match status" value="1"/>
</dbReference>
<dbReference type="Pfam" id="PF05726">
    <property type="entry name" value="Pirin_C"/>
    <property type="match status" value="1"/>
</dbReference>
<dbReference type="InterPro" id="IPR011051">
    <property type="entry name" value="RmlC_Cupin_sf"/>
</dbReference>
<dbReference type="PANTHER" id="PTHR43594:SF1">
    <property type="entry name" value="QUERCETIN 2,3-DIOXYGENASE PA2418-RELATED"/>
    <property type="match status" value="1"/>
</dbReference>
<feature type="domain" description="Pirin N-terminal" evidence="3">
    <location>
        <begin position="21"/>
        <end position="124"/>
    </location>
</feature>
<comment type="caution">
    <text evidence="5">The sequence shown here is derived from an EMBL/GenBank/DDBJ whole genome shotgun (WGS) entry which is preliminary data.</text>
</comment>
<evidence type="ECO:0000259" key="4">
    <source>
        <dbReference type="Pfam" id="PF05726"/>
    </source>
</evidence>
<dbReference type="Proteomes" id="UP001202180">
    <property type="component" value="Unassembled WGS sequence"/>
</dbReference>
<evidence type="ECO:0000259" key="3">
    <source>
        <dbReference type="Pfam" id="PF02678"/>
    </source>
</evidence>
<gene>
    <name evidence="5" type="ORF">M0L20_00605</name>
</gene>
<dbReference type="EMBL" id="JALPRF010000001">
    <property type="protein sequence ID" value="MCK8490326.1"/>
    <property type="molecule type" value="Genomic_DNA"/>
</dbReference>
<evidence type="ECO:0000313" key="6">
    <source>
        <dbReference type="Proteomes" id="UP001202180"/>
    </source>
</evidence>
<dbReference type="InterPro" id="IPR003829">
    <property type="entry name" value="Pirin_N_dom"/>
</dbReference>